<name>A0A5B0RT36_PUCGR</name>
<sequence>MANKNLARTHRARGWKQAVCVQGLEQTSPSRCSFMPPHCTLILGAQCGAHNSHLELAYTRTAMVYVEVVGLSLKVVQSRNGGRVRGLRHRKLARGDVGNYEAL</sequence>
<comment type="caution">
    <text evidence="1">The sequence shown here is derived from an EMBL/GenBank/DDBJ whole genome shotgun (WGS) entry which is preliminary data.</text>
</comment>
<protein>
    <submittedName>
        <fullName evidence="1">Uncharacterized protein</fullName>
    </submittedName>
</protein>
<organism evidence="1 2">
    <name type="scientific">Puccinia graminis f. sp. tritici</name>
    <dbReference type="NCBI Taxonomy" id="56615"/>
    <lineage>
        <taxon>Eukaryota</taxon>
        <taxon>Fungi</taxon>
        <taxon>Dikarya</taxon>
        <taxon>Basidiomycota</taxon>
        <taxon>Pucciniomycotina</taxon>
        <taxon>Pucciniomycetes</taxon>
        <taxon>Pucciniales</taxon>
        <taxon>Pucciniaceae</taxon>
        <taxon>Puccinia</taxon>
    </lineage>
</organism>
<accession>A0A5B0RT36</accession>
<evidence type="ECO:0000313" key="1">
    <source>
        <dbReference type="EMBL" id="KAA1128519.1"/>
    </source>
</evidence>
<dbReference type="Proteomes" id="UP000325313">
    <property type="component" value="Unassembled WGS sequence"/>
</dbReference>
<dbReference type="EMBL" id="VDEP01000141">
    <property type="protein sequence ID" value="KAA1128519.1"/>
    <property type="molecule type" value="Genomic_DNA"/>
</dbReference>
<evidence type="ECO:0000313" key="2">
    <source>
        <dbReference type="Proteomes" id="UP000325313"/>
    </source>
</evidence>
<reference evidence="1 2" key="1">
    <citation type="submission" date="2019-05" db="EMBL/GenBank/DDBJ databases">
        <title>Emergence of the Ug99 lineage of the wheat stem rust pathogen through somatic hybridization.</title>
        <authorList>
            <person name="Li F."/>
            <person name="Upadhyaya N.M."/>
            <person name="Sperschneider J."/>
            <person name="Matny O."/>
            <person name="Nguyen-Phuc H."/>
            <person name="Mago R."/>
            <person name="Raley C."/>
            <person name="Miller M.E."/>
            <person name="Silverstein K.A.T."/>
            <person name="Henningsen E."/>
            <person name="Hirsch C.D."/>
            <person name="Visser B."/>
            <person name="Pretorius Z.A."/>
            <person name="Steffenson B.J."/>
            <person name="Schwessinger B."/>
            <person name="Dodds P.N."/>
            <person name="Figueroa M."/>
        </authorList>
    </citation>
    <scope>NUCLEOTIDE SEQUENCE [LARGE SCALE GENOMIC DNA]</scope>
    <source>
        <strain evidence="1 2">Ug99</strain>
    </source>
</reference>
<gene>
    <name evidence="1" type="ORF">PGTUg99_019953</name>
</gene>
<proteinExistence type="predicted"/>
<dbReference type="AlphaFoldDB" id="A0A5B0RT36"/>